<keyword evidence="7 9" id="KW-1133">Transmembrane helix</keyword>
<feature type="transmembrane region" description="Helical" evidence="9">
    <location>
        <begin position="319"/>
        <end position="338"/>
    </location>
</feature>
<comment type="catalytic activity">
    <reaction evidence="1">
        <text>ATP + protein L-histidine = ADP + protein N-phospho-L-histidine.</text>
        <dbReference type="EC" id="2.7.13.3"/>
    </reaction>
</comment>
<dbReference type="InterPro" id="IPR036890">
    <property type="entry name" value="HATPase_C_sf"/>
</dbReference>
<dbReference type="OrthoDB" id="2521613at2"/>
<dbReference type="PRINTS" id="PR00344">
    <property type="entry name" value="BCTRLSENSOR"/>
</dbReference>
<evidence type="ECO:0000259" key="10">
    <source>
        <dbReference type="PROSITE" id="PS50109"/>
    </source>
</evidence>
<dbReference type="Pfam" id="PF21623">
    <property type="entry name" value="HK_sensor_dom_bact"/>
    <property type="match status" value="1"/>
</dbReference>
<evidence type="ECO:0000256" key="9">
    <source>
        <dbReference type="SAM" id="Phobius"/>
    </source>
</evidence>
<dbReference type="EMBL" id="CP007142">
    <property type="protein sequence ID" value="AJQ94697.1"/>
    <property type="molecule type" value="Genomic_DNA"/>
</dbReference>
<organism evidence="11 12">
    <name type="scientific">Gynuella sunshinyii YC6258</name>
    <dbReference type="NCBI Taxonomy" id="1445510"/>
    <lineage>
        <taxon>Bacteria</taxon>
        <taxon>Pseudomonadati</taxon>
        <taxon>Pseudomonadota</taxon>
        <taxon>Gammaproteobacteria</taxon>
        <taxon>Oceanospirillales</taxon>
        <taxon>Saccharospirillaceae</taxon>
        <taxon>Gynuella</taxon>
    </lineage>
</organism>
<dbReference type="InterPro" id="IPR005467">
    <property type="entry name" value="His_kinase_dom"/>
</dbReference>
<dbReference type="SUPFAM" id="SSF55874">
    <property type="entry name" value="ATPase domain of HSP90 chaperone/DNA topoisomerase II/histidine kinase"/>
    <property type="match status" value="1"/>
</dbReference>
<feature type="domain" description="Histidine kinase" evidence="10">
    <location>
        <begin position="398"/>
        <end position="630"/>
    </location>
</feature>
<sequence length="646" mass="72036">MTTSRAKEQHAIVFKNMVPRLVLLLVLTILVGVLGMTEFIRFKISPIEEAQVRSVSRSISMMNREIGYIRNLILLLKNSSEIRAGLALDREIDTALLQQFFIYFAESSNNVSQVRWIDMKGNERVRVNLVGQEASVVHEEDLQNKSDRYYFQKAIVAGDSVYISPIDLNIEGGTIVYPYEPTIRATILTQNSEGLQDGVLVMNFQLTDLFSDLRTMGNDRQHLEVLNSDGYWLLADNPELEWGFQLGHPDNNVRTLRPGVWHHMMQSYSSTGITADNSLVSYMFLSLDTNDGLVVSDLNRIIIAAVTDQGVLASVNRAVSIPFIAGCLLVYLVGFMIIRSLTVAEMDRQFYTQALQNEKEELQKALEKIKQSHERLGILQDELVEARKLSALGLIVAGVAHELNTPNGGALIAVSALQSQLNELKQNILEGLTQRQMEAFIENLEQGLQLAEKNLRRAGELISSFKRLAVDRNQEILVKFNLIECIRDLIHTVEPRLKDGRIKITVDLPDTLQLNSFPGIISQVLQNLIDNAIYHGFSDRESGIVSVSASLVHQGRQVCLHVVDNGKGIDPEIRTRIFDPFVTSGRGHGHTGLGLYLIHQWVHGVLKGSIKIEPNIGHGTCVTIILPVDIESSTSGSEALELTVSD</sequence>
<keyword evidence="5" id="KW-0597">Phosphoprotein</keyword>
<dbReference type="Pfam" id="PF02518">
    <property type="entry name" value="HATPase_c"/>
    <property type="match status" value="1"/>
</dbReference>
<keyword evidence="8" id="KW-0175">Coiled coil</keyword>
<keyword evidence="12" id="KW-1185">Reference proteome</keyword>
<evidence type="ECO:0000256" key="4">
    <source>
        <dbReference type="ARBA" id="ARBA00022475"/>
    </source>
</evidence>
<dbReference type="InterPro" id="IPR003594">
    <property type="entry name" value="HATPase_dom"/>
</dbReference>
<evidence type="ECO:0000313" key="11">
    <source>
        <dbReference type="EMBL" id="AJQ94697.1"/>
    </source>
</evidence>
<evidence type="ECO:0000256" key="3">
    <source>
        <dbReference type="ARBA" id="ARBA00012438"/>
    </source>
</evidence>
<dbReference type="PANTHER" id="PTHR43065:SF47">
    <property type="match status" value="1"/>
</dbReference>
<keyword evidence="11" id="KW-0418">Kinase</keyword>
<dbReference type="Gene3D" id="1.10.287.130">
    <property type="match status" value="1"/>
</dbReference>
<dbReference type="PATRIC" id="fig|1445510.3.peg.2611"/>
<dbReference type="STRING" id="1445510.YC6258_02659"/>
<name>A0A0C5VJ75_9GAMM</name>
<evidence type="ECO:0000256" key="7">
    <source>
        <dbReference type="ARBA" id="ARBA00022989"/>
    </source>
</evidence>
<feature type="coiled-coil region" evidence="8">
    <location>
        <begin position="348"/>
        <end position="382"/>
    </location>
</feature>
<dbReference type="HOGENOM" id="CLU_000445_133_5_6"/>
<dbReference type="Gene3D" id="3.30.450.20">
    <property type="entry name" value="PAS domain"/>
    <property type="match status" value="2"/>
</dbReference>
<evidence type="ECO:0000256" key="1">
    <source>
        <dbReference type="ARBA" id="ARBA00000085"/>
    </source>
</evidence>
<dbReference type="SMART" id="SM00387">
    <property type="entry name" value="HATPase_c"/>
    <property type="match status" value="1"/>
</dbReference>
<keyword evidence="9" id="KW-0472">Membrane</keyword>
<dbReference type="InterPro" id="IPR003661">
    <property type="entry name" value="HisK_dim/P_dom"/>
</dbReference>
<evidence type="ECO:0000256" key="2">
    <source>
        <dbReference type="ARBA" id="ARBA00004651"/>
    </source>
</evidence>
<dbReference type="PROSITE" id="PS50109">
    <property type="entry name" value="HIS_KIN"/>
    <property type="match status" value="1"/>
</dbReference>
<dbReference type="SUPFAM" id="SSF103190">
    <property type="entry name" value="Sensory domain-like"/>
    <property type="match status" value="2"/>
</dbReference>
<evidence type="ECO:0000256" key="6">
    <source>
        <dbReference type="ARBA" id="ARBA00022692"/>
    </source>
</evidence>
<dbReference type="EC" id="2.7.13.3" evidence="3"/>
<dbReference type="InterPro" id="IPR004358">
    <property type="entry name" value="Sig_transdc_His_kin-like_C"/>
</dbReference>
<dbReference type="PANTHER" id="PTHR43065">
    <property type="entry name" value="SENSOR HISTIDINE KINASE"/>
    <property type="match status" value="1"/>
</dbReference>
<keyword evidence="6 9" id="KW-0812">Transmembrane</keyword>
<accession>A0A0C5VJ75</accession>
<dbReference type="CDD" id="cd00075">
    <property type="entry name" value="HATPase"/>
    <property type="match status" value="1"/>
</dbReference>
<keyword evidence="4" id="KW-1003">Cell membrane</keyword>
<protein>
    <recommendedName>
        <fullName evidence="3">histidine kinase</fullName>
        <ecNumber evidence="3">2.7.13.3</ecNumber>
    </recommendedName>
</protein>
<dbReference type="InterPro" id="IPR048760">
    <property type="entry name" value="VP0354-like_sensor_dom"/>
</dbReference>
<reference evidence="11 12" key="1">
    <citation type="submission" date="2014-01" db="EMBL/GenBank/DDBJ databases">
        <title>Full genme sequencing of cellulolytic bacterium Gynuella sunshinyii YC6258T gen. nov., sp. nov.</title>
        <authorList>
            <person name="Khan H."/>
            <person name="Chung E.J."/>
            <person name="Chung Y.R."/>
        </authorList>
    </citation>
    <scope>NUCLEOTIDE SEQUENCE [LARGE SCALE GENOMIC DNA]</scope>
    <source>
        <strain evidence="11 12">YC6258</strain>
    </source>
</reference>
<dbReference type="Gene3D" id="3.30.565.10">
    <property type="entry name" value="Histidine kinase-like ATPase, C-terminal domain"/>
    <property type="match status" value="1"/>
</dbReference>
<dbReference type="RefSeq" id="WP_044617184.1">
    <property type="nucleotide sequence ID" value="NZ_CP007142.1"/>
</dbReference>
<gene>
    <name evidence="11" type="ORF">YC6258_02659</name>
</gene>
<evidence type="ECO:0000256" key="8">
    <source>
        <dbReference type="SAM" id="Coils"/>
    </source>
</evidence>
<dbReference type="AlphaFoldDB" id="A0A0C5VJ75"/>
<dbReference type="Proteomes" id="UP000032266">
    <property type="component" value="Chromosome"/>
</dbReference>
<comment type="subcellular location">
    <subcellularLocation>
        <location evidence="2">Cell membrane</location>
        <topology evidence="2">Multi-pass membrane protein</topology>
    </subcellularLocation>
</comment>
<dbReference type="InterPro" id="IPR029151">
    <property type="entry name" value="Sensor-like_sf"/>
</dbReference>
<dbReference type="GO" id="GO:0000155">
    <property type="term" value="F:phosphorelay sensor kinase activity"/>
    <property type="evidence" value="ECO:0007669"/>
    <property type="project" value="InterPro"/>
</dbReference>
<dbReference type="GO" id="GO:0005886">
    <property type="term" value="C:plasma membrane"/>
    <property type="evidence" value="ECO:0007669"/>
    <property type="project" value="UniProtKB-SubCell"/>
</dbReference>
<feature type="coiled-coil region" evidence="8">
    <location>
        <begin position="434"/>
        <end position="461"/>
    </location>
</feature>
<proteinExistence type="predicted"/>
<evidence type="ECO:0000313" key="12">
    <source>
        <dbReference type="Proteomes" id="UP000032266"/>
    </source>
</evidence>
<dbReference type="CDD" id="cd00082">
    <property type="entry name" value="HisKA"/>
    <property type="match status" value="1"/>
</dbReference>
<dbReference type="KEGG" id="gsn:YC6258_02659"/>
<keyword evidence="11" id="KW-0808">Transferase</keyword>
<evidence type="ECO:0000256" key="5">
    <source>
        <dbReference type="ARBA" id="ARBA00022553"/>
    </source>
</evidence>